<evidence type="ECO:0000313" key="3">
    <source>
        <dbReference type="Proteomes" id="UP000031518"/>
    </source>
</evidence>
<feature type="domain" description="GH15-like" evidence="1">
    <location>
        <begin position="279"/>
        <end position="638"/>
    </location>
</feature>
<dbReference type="GO" id="GO:0016757">
    <property type="term" value="F:glycosyltransferase activity"/>
    <property type="evidence" value="ECO:0007669"/>
    <property type="project" value="UniProtKB-ARBA"/>
</dbReference>
<dbReference type="InterPro" id="IPR008928">
    <property type="entry name" value="6-hairpin_glycosidase_sf"/>
</dbReference>
<evidence type="ECO:0000259" key="1">
    <source>
        <dbReference type="Pfam" id="PF00723"/>
    </source>
</evidence>
<gene>
    <name evidence="2" type="ORF">PYK22_00036</name>
</gene>
<dbReference type="Gene3D" id="1.50.10.10">
    <property type="match status" value="1"/>
</dbReference>
<dbReference type="Gene3D" id="2.70.98.40">
    <property type="entry name" value="Glycoside hydrolase, family 65, N-terminal domain"/>
    <property type="match status" value="1"/>
</dbReference>
<organism evidence="2 3">
    <name type="scientific">Pyrinomonas methylaliphatogenes</name>
    <dbReference type="NCBI Taxonomy" id="454194"/>
    <lineage>
        <taxon>Bacteria</taxon>
        <taxon>Pseudomonadati</taxon>
        <taxon>Acidobacteriota</taxon>
        <taxon>Blastocatellia</taxon>
        <taxon>Blastocatellales</taxon>
        <taxon>Pyrinomonadaceae</taxon>
        <taxon>Pyrinomonas</taxon>
    </lineage>
</organism>
<dbReference type="STRING" id="454194.PYK22_00036"/>
<reference evidence="2 3" key="1">
    <citation type="submission" date="2013-12" db="EMBL/GenBank/DDBJ databases">
        <authorList>
            <person name="Stott M."/>
        </authorList>
    </citation>
    <scope>NUCLEOTIDE SEQUENCE [LARGE SCALE GENOMIC DNA]</scope>
    <source>
        <strain evidence="2 3">K22</strain>
    </source>
</reference>
<dbReference type="InterPro" id="IPR012341">
    <property type="entry name" value="6hp_glycosidase-like_sf"/>
</dbReference>
<dbReference type="OrthoDB" id="3902805at2"/>
<dbReference type="Pfam" id="PF00723">
    <property type="entry name" value="Glyco_hydro_15"/>
    <property type="match status" value="1"/>
</dbReference>
<dbReference type="SUPFAM" id="SSF74650">
    <property type="entry name" value="Galactose mutarotase-like"/>
    <property type="match status" value="1"/>
</dbReference>
<dbReference type="PANTHER" id="PTHR31616">
    <property type="entry name" value="TREHALASE"/>
    <property type="match status" value="1"/>
</dbReference>
<dbReference type="InterPro" id="IPR037018">
    <property type="entry name" value="GH65_N"/>
</dbReference>
<dbReference type="Proteomes" id="UP000031518">
    <property type="component" value="Unassembled WGS sequence"/>
</dbReference>
<sequence length="673" mass="76660">MPRDIPIGNGTLLVTFDELYRIRDIYFPFVGKENHSEGHPFRFGVWADGQFSWISDGGWERTLRYQPETLVTDVNLRNEALALEIIAHDAVDHQENVLLRRIEVRNLAASARTVRLFFHHDFYISETEVGDTAYFDPDTLSIIHYKGQRYFLISTDGVEGVESFATGRKAFRGAEGTWRDAEDGLLSQSAITEGSVDSTIGRTLELPPHGSTTMHYWIAAGTSYREVARLNELVRTRTPQGMLERTRNYWRAWVNKNEISFGDLPDEIVDLFKRSLLIARTQIDNGGAIIAANDSDVVTRATDHYSYMWPRDGAFVAQALDLAGYSNLTRSFFDFCGRILTDKGYFLQKYGPDGSLASSWHAWWDPHTRQRLAPIQEDETALVLWALWQHYDEFRDIEFIKALYEKLIVRAADFLERFRDPVTKLPLPSWNLWEDRRGIHTFTCATVYGGLRAAARFAALFGEAERAARYAQAAMEVREAMRARLYLPSEGRFARALMPTTDGGWETDSTVDASLFGVFYFGPFAPDSAEVKATMRAVEERLWVKTEVGGLARYEGDGYMRVAEGVPGNPWFICTLWLADYKIATARTREELEATLWLLHWVVKRALPSGVLAEQVHPLTGDPLSVSPLTWSHSTFVATVITYLRRLELMESCATCGRPLFQYDRRARKRAPS</sequence>
<proteinExistence type="predicted"/>
<dbReference type="GO" id="GO:0030246">
    <property type="term" value="F:carbohydrate binding"/>
    <property type="evidence" value="ECO:0007669"/>
    <property type="project" value="InterPro"/>
</dbReference>
<dbReference type="InterPro" id="IPR011013">
    <property type="entry name" value="Gal_mutarotase_sf_dom"/>
</dbReference>
<evidence type="ECO:0000313" key="2">
    <source>
        <dbReference type="EMBL" id="CDM64044.1"/>
    </source>
</evidence>
<dbReference type="GO" id="GO:0005975">
    <property type="term" value="P:carbohydrate metabolic process"/>
    <property type="evidence" value="ECO:0007669"/>
    <property type="project" value="InterPro"/>
</dbReference>
<protein>
    <submittedName>
        <fullName evidence="2">Glucoamylase</fullName>
    </submittedName>
</protein>
<reference evidence="2 3" key="2">
    <citation type="submission" date="2015-01" db="EMBL/GenBank/DDBJ databases">
        <title>Complete genome sequence of Pyrinomonas methylaliphatogenes type strain K22T.</title>
        <authorList>
            <person name="Lee K.C.Y."/>
            <person name="Power J.F."/>
            <person name="Dunfield P.F."/>
            <person name="Morgan X.C."/>
            <person name="Huttenhower C."/>
            <person name="Stott M.B."/>
        </authorList>
    </citation>
    <scope>NUCLEOTIDE SEQUENCE [LARGE SCALE GENOMIC DNA]</scope>
    <source>
        <strain evidence="2 3">K22</strain>
    </source>
</reference>
<accession>A0A0B6WUY0</accession>
<dbReference type="PANTHER" id="PTHR31616:SF13">
    <property type="entry name" value="GLUCAN 1,4-ALPHA-GLUCOSIDASE"/>
    <property type="match status" value="1"/>
</dbReference>
<dbReference type="AlphaFoldDB" id="A0A0B6WUY0"/>
<dbReference type="SUPFAM" id="SSF48208">
    <property type="entry name" value="Six-hairpin glycosidases"/>
    <property type="match status" value="1"/>
</dbReference>
<dbReference type="GO" id="GO:0004553">
    <property type="term" value="F:hydrolase activity, hydrolyzing O-glycosyl compounds"/>
    <property type="evidence" value="ECO:0007669"/>
    <property type="project" value="TreeGrafter"/>
</dbReference>
<keyword evidence="3" id="KW-1185">Reference proteome</keyword>
<dbReference type="RefSeq" id="WP_041973017.1">
    <property type="nucleotide sequence ID" value="NZ_CBXV010000001.1"/>
</dbReference>
<dbReference type="InterPro" id="IPR011613">
    <property type="entry name" value="GH15-like"/>
</dbReference>
<dbReference type="EMBL" id="CBXV010000001">
    <property type="protein sequence ID" value="CDM64044.1"/>
    <property type="molecule type" value="Genomic_DNA"/>
</dbReference>
<name>A0A0B6WUY0_9BACT</name>